<feature type="compositionally biased region" description="Polar residues" evidence="18">
    <location>
        <begin position="692"/>
        <end position="714"/>
    </location>
</feature>
<dbReference type="PANTHER" id="PTHR23389">
    <property type="entry name" value="CHROMOSOME TRANSMISSION FIDELITY FACTOR 18"/>
    <property type="match status" value="1"/>
</dbReference>
<evidence type="ECO:0000256" key="2">
    <source>
        <dbReference type="ARBA" id="ARBA00006116"/>
    </source>
</evidence>
<evidence type="ECO:0000256" key="8">
    <source>
        <dbReference type="ARBA" id="ARBA00023125"/>
    </source>
</evidence>
<feature type="region of interest" description="Disordered" evidence="18">
    <location>
        <begin position="1228"/>
        <end position="1314"/>
    </location>
</feature>
<keyword evidence="5" id="KW-0235">DNA replication</keyword>
<sequence>MDIRKFFGGQSATKKAAEPIKNKNDTPKTKKEAPPRNDTRKNVKQSVGADSPNKKKKGASSPRKKIILEDEDAVIVDVSDEEVIKNSQTSLKGGKISQIKSESKSVISKVDKEAKSNKNVSIINNEKNEQHTTGVKKKYNTNTEDDGDFIEMLSVKSRDSSRSSSRNRKDSQRNGSKYKDNSNNNSAVETERNSSLSRSSKEKTSHGEAKRRKSRQKNQVSSDDEELDDDAIQVDESSDDEQEEVITSRKRPRKASSKKLKKAQRALDSDSEEDPLPKDKPKRKKKEMVTFVDDSDGEKKETAMDKFVIHNASSNLDADKTKTASKNEDIKGKPVSVMDFFGTDTVARSDRTTAAAKRKHEEVDKVEEIDLTFDDELHDDDDFLKTLDQLDGPSVKKVKSSEIHKKEADNTQNKGSLASKLVNKMKMSPSDNPDQQTKKGNNSSVKEITLSPMKNKSVSKPTSKNSKVYTMEVTRIKPPTVVVSPVKSKQEEEKTPLSQKGPITPAKAEKKEAAGKDNDNGFGTKAIGGYLAFKSRSGPQALGSREPPEGAENCLEGLTFVITGVLDTMERDDAKEVIERHGGKVTGNISRKTSYVIVGREAGESKLLKARDFKVKQVDEDGLYDMIKTLPGKTSKYEIQAKEQMKKEEASQKKIQLEAEAAAAKKLQSFRSEKDIRNFNTSSSTSSSSGSPFTQIKGSLHATSVTSPSSSKLLDQSKSPSQKQRSQVANQPDSLLWVDKHKPTNIKQIIGQQGEKSCAKKLLHWLQSWHHNVLVKKVKPSGNFFGKGDGAGCRAALLSGPPGIGKTTTATLVCQDVGFSFVELNASDTRSKRSLKEVVSESLNNQTLVDYMGDHSGTPSGQSHCVIMDEVDGMAGNEDRGGLQELVQLIKTTKIPIICICNDRNSMKMRTLSNYCLDLRFQRPRLEQIKGAMLSLAYREGVKIPSAAVNEIIVASNHDIRQVIHNISMWSAGNKSLTFEQVKKDAQKAQKDMKMGPFDVCRKVFVSDEETRKMSIHEKSDLFFQDYSFGPLFVHENYPHVIPHKAQGHHSSHLSCLARTIDSICDGDLLDKTIRKEGNWNLLPVQAMYSSVIPGEIMRGSFPQMPDFPQWLGKFSTTNKNHRILQELGTHMRLETSCDKRGLNLDYLPALRSCLTSPLVSLGSEGVSEVIKVMDEYDIIKEDFDNIMDITKWSNSVDPMSKLDSKTKAAFTRQYNKEIHMTPYATGVVSKKRRAKASAIDESDFPQEDEEGVSAGVESEAEDEDLAADTMIKTKKPSTSGKNKGESQQTGKGRNKGKADAGKGKADGGKGKAA</sequence>
<evidence type="ECO:0000259" key="19">
    <source>
        <dbReference type="PROSITE" id="PS50172"/>
    </source>
</evidence>
<feature type="region of interest" description="Disordered" evidence="18">
    <location>
        <begin position="1"/>
        <end position="65"/>
    </location>
</feature>
<reference evidence="20" key="1">
    <citation type="submission" date="2014-12" db="EMBL/GenBank/DDBJ databases">
        <title>Insight into the proteome of Arion vulgaris.</title>
        <authorList>
            <person name="Aradska J."/>
            <person name="Bulat T."/>
            <person name="Smidak R."/>
            <person name="Sarate P."/>
            <person name="Gangsoo J."/>
            <person name="Sialana F."/>
            <person name="Bilban M."/>
            <person name="Lubec G."/>
        </authorList>
    </citation>
    <scope>NUCLEOTIDE SEQUENCE</scope>
    <source>
        <tissue evidence="20">Skin</tissue>
    </source>
</reference>
<dbReference type="FunFam" id="1.20.272.10:FF:000005">
    <property type="entry name" value="Replication factor C subunit 1"/>
    <property type="match status" value="1"/>
</dbReference>
<dbReference type="Gene3D" id="1.20.272.10">
    <property type="match status" value="1"/>
</dbReference>
<keyword evidence="9" id="KW-0539">Nucleus</keyword>
<evidence type="ECO:0000256" key="14">
    <source>
        <dbReference type="ARBA" id="ARBA00077727"/>
    </source>
</evidence>
<dbReference type="InterPro" id="IPR003959">
    <property type="entry name" value="ATPase_AAA_core"/>
</dbReference>
<dbReference type="PROSITE" id="PS50172">
    <property type="entry name" value="BRCT"/>
    <property type="match status" value="1"/>
</dbReference>
<feature type="compositionally biased region" description="Basic and acidic residues" evidence="18">
    <location>
        <begin position="507"/>
        <end position="519"/>
    </location>
</feature>
<feature type="compositionally biased region" description="Acidic residues" evidence="18">
    <location>
        <begin position="222"/>
        <end position="244"/>
    </location>
</feature>
<organism evidence="20">
    <name type="scientific">Arion vulgaris</name>
    <dbReference type="NCBI Taxonomy" id="1028688"/>
    <lineage>
        <taxon>Eukaryota</taxon>
        <taxon>Metazoa</taxon>
        <taxon>Spiralia</taxon>
        <taxon>Lophotrochozoa</taxon>
        <taxon>Mollusca</taxon>
        <taxon>Gastropoda</taxon>
        <taxon>Heterobranchia</taxon>
        <taxon>Euthyneura</taxon>
        <taxon>Panpulmonata</taxon>
        <taxon>Eupulmonata</taxon>
        <taxon>Stylommatophora</taxon>
        <taxon>Helicina</taxon>
        <taxon>Arionoidea</taxon>
        <taxon>Arionidae</taxon>
        <taxon>Arion</taxon>
    </lineage>
</organism>
<dbReference type="PANTHER" id="PTHR23389:SF6">
    <property type="entry name" value="REPLICATION FACTOR C SUBUNIT 1"/>
    <property type="match status" value="1"/>
</dbReference>
<dbReference type="InterPro" id="IPR036420">
    <property type="entry name" value="BRCT_dom_sf"/>
</dbReference>
<dbReference type="SUPFAM" id="SSF52113">
    <property type="entry name" value="BRCT domain"/>
    <property type="match status" value="1"/>
</dbReference>
<feature type="compositionally biased region" description="Basic and acidic residues" evidence="18">
    <location>
        <begin position="399"/>
        <end position="409"/>
    </location>
</feature>
<dbReference type="PIRSF" id="PIRSF036578">
    <property type="entry name" value="RFC1"/>
    <property type="match status" value="1"/>
</dbReference>
<feature type="compositionally biased region" description="Low complexity" evidence="18">
    <location>
        <begin position="92"/>
        <end position="106"/>
    </location>
</feature>
<dbReference type="Pfam" id="PF00004">
    <property type="entry name" value="AAA"/>
    <property type="match status" value="1"/>
</dbReference>
<evidence type="ECO:0000256" key="3">
    <source>
        <dbReference type="ARBA" id="ARBA00020401"/>
    </source>
</evidence>
<evidence type="ECO:0000256" key="15">
    <source>
        <dbReference type="ARBA" id="ARBA00078526"/>
    </source>
</evidence>
<evidence type="ECO:0000256" key="13">
    <source>
        <dbReference type="ARBA" id="ARBA00076017"/>
    </source>
</evidence>
<feature type="compositionally biased region" description="Basic and acidic residues" evidence="18">
    <location>
        <begin position="15"/>
        <end position="41"/>
    </location>
</feature>
<feature type="compositionally biased region" description="Low complexity" evidence="18">
    <location>
        <begin position="477"/>
        <end position="487"/>
    </location>
</feature>
<evidence type="ECO:0000256" key="12">
    <source>
        <dbReference type="ARBA" id="ARBA00075134"/>
    </source>
</evidence>
<dbReference type="InterPro" id="IPR003593">
    <property type="entry name" value="AAA+_ATPase"/>
</dbReference>
<comment type="subcellular location">
    <subcellularLocation>
        <location evidence="1">Nucleus</location>
    </subcellularLocation>
</comment>
<feature type="non-terminal residue" evidence="20">
    <location>
        <position position="1314"/>
    </location>
</feature>
<keyword evidence="8" id="KW-0238">DNA-binding</keyword>
<feature type="compositionally biased region" description="Basic and acidic residues" evidence="18">
    <location>
        <begin position="199"/>
        <end position="208"/>
    </location>
</feature>
<dbReference type="Pfam" id="PF25361">
    <property type="entry name" value="AAA_lid_RFC1"/>
    <property type="match status" value="1"/>
</dbReference>
<dbReference type="InterPro" id="IPR047854">
    <property type="entry name" value="RFC_lid"/>
</dbReference>
<dbReference type="GO" id="GO:0005634">
    <property type="term" value="C:nucleus"/>
    <property type="evidence" value="ECO:0007669"/>
    <property type="project" value="UniProtKB-SubCell"/>
</dbReference>
<dbReference type="GO" id="GO:0006260">
    <property type="term" value="P:DNA replication"/>
    <property type="evidence" value="ECO:0007669"/>
    <property type="project" value="UniProtKB-KW"/>
</dbReference>
<keyword evidence="6" id="KW-0547">Nucleotide-binding</keyword>
<evidence type="ECO:0000256" key="7">
    <source>
        <dbReference type="ARBA" id="ARBA00022840"/>
    </source>
</evidence>
<dbReference type="SUPFAM" id="SSF52540">
    <property type="entry name" value="P-loop containing nucleoside triphosphate hydrolases"/>
    <property type="match status" value="1"/>
</dbReference>
<feature type="coiled-coil region" evidence="17">
    <location>
        <begin position="640"/>
        <end position="667"/>
    </location>
</feature>
<dbReference type="GO" id="GO:0003677">
    <property type="term" value="F:DNA binding"/>
    <property type="evidence" value="ECO:0007669"/>
    <property type="project" value="UniProtKB-KW"/>
</dbReference>
<feature type="compositionally biased region" description="Low complexity" evidence="18">
    <location>
        <begin position="716"/>
        <end position="727"/>
    </location>
</feature>
<feature type="compositionally biased region" description="Polar residues" evidence="18">
    <location>
        <begin position="1277"/>
        <end position="1290"/>
    </location>
</feature>
<dbReference type="GO" id="GO:0006281">
    <property type="term" value="P:DNA repair"/>
    <property type="evidence" value="ECO:0007669"/>
    <property type="project" value="InterPro"/>
</dbReference>
<dbReference type="InterPro" id="IPR008921">
    <property type="entry name" value="DNA_pol3_clamp-load_cplx_C"/>
</dbReference>
<evidence type="ECO:0000256" key="17">
    <source>
        <dbReference type="SAM" id="Coils"/>
    </source>
</evidence>
<evidence type="ECO:0000256" key="16">
    <source>
        <dbReference type="ARBA" id="ARBA00080382"/>
    </source>
</evidence>
<evidence type="ECO:0000256" key="1">
    <source>
        <dbReference type="ARBA" id="ARBA00004123"/>
    </source>
</evidence>
<feature type="region of interest" description="Disordered" evidence="18">
    <location>
        <begin position="678"/>
        <end position="736"/>
    </location>
</feature>
<feature type="compositionally biased region" description="Basic and acidic residues" evidence="18">
    <location>
        <begin position="156"/>
        <end position="180"/>
    </location>
</feature>
<evidence type="ECO:0000256" key="4">
    <source>
        <dbReference type="ARBA" id="ARBA00022553"/>
    </source>
</evidence>
<dbReference type="Pfam" id="PF00533">
    <property type="entry name" value="BRCT"/>
    <property type="match status" value="1"/>
</dbReference>
<dbReference type="InterPro" id="IPR013725">
    <property type="entry name" value="DNA_replication_fac_RFC1_C"/>
</dbReference>
<comment type="subunit">
    <text evidence="11">Large subunit of the RFC complex, an heteropentameric complex consisting of RFC1 and four small subunits RFC2, RFC3, RFC4 and RFC5; the RFC complex interacts with PCNA and the interaction involves RFC1.</text>
</comment>
<feature type="domain" description="BRCT" evidence="19">
    <location>
        <begin position="550"/>
        <end position="628"/>
    </location>
</feature>
<dbReference type="Gene3D" id="3.40.50.300">
    <property type="entry name" value="P-loop containing nucleotide triphosphate hydrolases"/>
    <property type="match status" value="1"/>
</dbReference>
<protein>
    <recommendedName>
        <fullName evidence="3">Replication factor C subunit 1</fullName>
    </recommendedName>
    <alternativeName>
        <fullName evidence="15">Activator 1 140 kDa subunit</fullName>
    </alternativeName>
    <alternativeName>
        <fullName evidence="14">Activator 1 large subunit</fullName>
    </alternativeName>
    <alternativeName>
        <fullName evidence="16">Activator 1 subunit 1</fullName>
    </alternativeName>
    <alternativeName>
        <fullName evidence="12">Replication factor C 140 kDa subunit</fullName>
    </alternativeName>
    <alternativeName>
        <fullName evidence="13">Replication factor C large subunit</fullName>
    </alternativeName>
</protein>
<dbReference type="SMART" id="SM00382">
    <property type="entry name" value="AAA"/>
    <property type="match status" value="1"/>
</dbReference>
<dbReference type="GO" id="GO:0016887">
    <property type="term" value="F:ATP hydrolysis activity"/>
    <property type="evidence" value="ECO:0007669"/>
    <property type="project" value="InterPro"/>
</dbReference>
<dbReference type="GO" id="GO:0005663">
    <property type="term" value="C:DNA replication factor C complex"/>
    <property type="evidence" value="ECO:0007669"/>
    <property type="project" value="InterPro"/>
</dbReference>
<name>A0A0B7AK37_9EUPU</name>
<evidence type="ECO:0000313" key="20">
    <source>
        <dbReference type="EMBL" id="CEK81233.1"/>
    </source>
</evidence>
<dbReference type="InterPro" id="IPR012178">
    <property type="entry name" value="RFC1"/>
</dbReference>
<dbReference type="GO" id="GO:0003689">
    <property type="term" value="F:DNA clamp loader activity"/>
    <property type="evidence" value="ECO:0007669"/>
    <property type="project" value="InterPro"/>
</dbReference>
<dbReference type="Gene3D" id="1.10.8.60">
    <property type="match status" value="1"/>
</dbReference>
<feature type="region of interest" description="Disordered" evidence="18">
    <location>
        <begin position="87"/>
        <end position="106"/>
    </location>
</feature>
<feature type="compositionally biased region" description="Polar residues" evidence="18">
    <location>
        <begin position="429"/>
        <end position="468"/>
    </location>
</feature>
<feature type="compositionally biased region" description="Acidic residues" evidence="18">
    <location>
        <begin position="1241"/>
        <end position="1252"/>
    </location>
</feature>
<gene>
    <name evidence="20" type="primary">ORF124979</name>
</gene>
<comment type="similarity">
    <text evidence="2">Belongs to the activator 1 large subunit family.</text>
</comment>
<keyword evidence="4" id="KW-0597">Phosphoprotein</keyword>
<comment type="function">
    <text evidence="10">Subunit of the replication factor C (RFC) complex which acts during elongation of primed DNA templates by DNA polymerases delta and epsilon, and is necessary for ATP-dependent loading of proliferating cell nuclear antigen (PCNA) onto primed DNA. This subunit binds to the primer-template junction. Binds the PO-B transcription element as well as other GA rich DNA sequences. Can bind single- or double-stranded DNA.</text>
</comment>
<feature type="compositionally biased region" description="Basic residues" evidence="18">
    <location>
        <begin position="248"/>
        <end position="264"/>
    </location>
</feature>
<dbReference type="FunFam" id="1.10.8.60:FF:000021">
    <property type="entry name" value="Replication factor C subunit 1"/>
    <property type="match status" value="1"/>
</dbReference>
<evidence type="ECO:0000256" key="9">
    <source>
        <dbReference type="ARBA" id="ARBA00023242"/>
    </source>
</evidence>
<dbReference type="CDD" id="cd18140">
    <property type="entry name" value="HLD_clamp_RFC"/>
    <property type="match status" value="1"/>
</dbReference>
<dbReference type="FunFam" id="3.40.50.10190:FF:000001">
    <property type="entry name" value="Replication factor C subunit 1"/>
    <property type="match status" value="1"/>
</dbReference>
<dbReference type="CDD" id="cd00009">
    <property type="entry name" value="AAA"/>
    <property type="match status" value="1"/>
</dbReference>
<feature type="compositionally biased region" description="Basic residues" evidence="18">
    <location>
        <begin position="54"/>
        <end position="65"/>
    </location>
</feature>
<evidence type="ECO:0000256" key="10">
    <source>
        <dbReference type="ARBA" id="ARBA00054501"/>
    </source>
</evidence>
<keyword evidence="17" id="KW-0175">Coiled coil</keyword>
<dbReference type="EMBL" id="HACG01034368">
    <property type="protein sequence ID" value="CEK81233.1"/>
    <property type="molecule type" value="Transcribed_RNA"/>
</dbReference>
<evidence type="ECO:0000256" key="18">
    <source>
        <dbReference type="SAM" id="MobiDB-lite"/>
    </source>
</evidence>
<dbReference type="SMART" id="SM00292">
    <property type="entry name" value="BRCT"/>
    <property type="match status" value="1"/>
</dbReference>
<feature type="compositionally biased region" description="Low complexity" evidence="18">
    <location>
        <begin position="681"/>
        <end position="691"/>
    </location>
</feature>
<feature type="region of interest" description="Disordered" evidence="18">
    <location>
        <begin position="393"/>
        <end position="521"/>
    </location>
</feature>
<dbReference type="GO" id="GO:0005524">
    <property type="term" value="F:ATP binding"/>
    <property type="evidence" value="ECO:0007669"/>
    <property type="project" value="UniProtKB-KW"/>
</dbReference>
<feature type="region of interest" description="Disordered" evidence="18">
    <location>
        <begin position="113"/>
        <end position="300"/>
    </location>
</feature>
<dbReference type="Pfam" id="PF08519">
    <property type="entry name" value="RFC1"/>
    <property type="match status" value="1"/>
</dbReference>
<proteinExistence type="inferred from homology"/>
<dbReference type="FunFam" id="3.40.50.300:FF:000395">
    <property type="entry name" value="Replication factor C subunit 1"/>
    <property type="match status" value="1"/>
</dbReference>
<feature type="compositionally biased region" description="Basic and acidic residues" evidence="18">
    <location>
        <begin position="1297"/>
        <end position="1314"/>
    </location>
</feature>
<dbReference type="CDD" id="cd17752">
    <property type="entry name" value="BRCT_RFC1"/>
    <property type="match status" value="1"/>
</dbReference>
<dbReference type="InterPro" id="IPR001357">
    <property type="entry name" value="BRCT_dom"/>
</dbReference>
<evidence type="ECO:0000256" key="11">
    <source>
        <dbReference type="ARBA" id="ARBA00064311"/>
    </source>
</evidence>
<evidence type="ECO:0000256" key="5">
    <source>
        <dbReference type="ARBA" id="ARBA00022705"/>
    </source>
</evidence>
<evidence type="ECO:0000256" key="6">
    <source>
        <dbReference type="ARBA" id="ARBA00022741"/>
    </source>
</evidence>
<dbReference type="Gene3D" id="3.40.50.10190">
    <property type="entry name" value="BRCT domain"/>
    <property type="match status" value="1"/>
</dbReference>
<accession>A0A0B7AK37</accession>
<dbReference type="InterPro" id="IPR027417">
    <property type="entry name" value="P-loop_NTPase"/>
</dbReference>
<dbReference type="SUPFAM" id="SSF48019">
    <property type="entry name" value="post-AAA+ oligomerization domain-like"/>
    <property type="match status" value="1"/>
</dbReference>
<keyword evidence="7" id="KW-0067">ATP-binding</keyword>